<keyword evidence="6" id="KW-1185">Reference proteome</keyword>
<dbReference type="InterPro" id="IPR041219">
    <property type="entry name" value="Phage_lysozyme2"/>
</dbReference>
<dbReference type="SUPFAM" id="SSF51261">
    <property type="entry name" value="Duplicated hybrid motif"/>
    <property type="match status" value="1"/>
</dbReference>
<dbReference type="PANTHER" id="PTHR21666:SF289">
    <property type="entry name" value="L-ALA--D-GLU ENDOPEPTIDASE"/>
    <property type="match status" value="1"/>
</dbReference>
<gene>
    <name evidence="5" type="ORF">IOD40_06800</name>
</gene>
<feature type="domain" description="M23ase beta-sheet core" evidence="3">
    <location>
        <begin position="218"/>
        <end position="320"/>
    </location>
</feature>
<dbReference type="CDD" id="cd12797">
    <property type="entry name" value="M23_peptidase"/>
    <property type="match status" value="1"/>
</dbReference>
<name>A0ABS0SD13_9HYPH</name>
<feature type="domain" description="Phage tail lysozyme" evidence="4">
    <location>
        <begin position="7"/>
        <end position="148"/>
    </location>
</feature>
<dbReference type="EMBL" id="JADGMQ010000003">
    <property type="protein sequence ID" value="MBI1620372.1"/>
    <property type="molecule type" value="Genomic_DNA"/>
</dbReference>
<dbReference type="PANTHER" id="PTHR21666">
    <property type="entry name" value="PEPTIDASE-RELATED"/>
    <property type="match status" value="1"/>
</dbReference>
<dbReference type="InterPro" id="IPR050570">
    <property type="entry name" value="Cell_wall_metabolism_enzyme"/>
</dbReference>
<dbReference type="InterPro" id="IPR011055">
    <property type="entry name" value="Dup_hybrid_motif"/>
</dbReference>
<protein>
    <submittedName>
        <fullName evidence="5">Peptidoglycan DD-metalloendopeptidase family protein</fullName>
    </submittedName>
</protein>
<evidence type="ECO:0000256" key="2">
    <source>
        <dbReference type="SAM" id="MobiDB-lite"/>
    </source>
</evidence>
<evidence type="ECO:0000313" key="6">
    <source>
        <dbReference type="Proteomes" id="UP000601789"/>
    </source>
</evidence>
<dbReference type="Pfam" id="PF01551">
    <property type="entry name" value="Peptidase_M23"/>
    <property type="match status" value="1"/>
</dbReference>
<keyword evidence="1" id="KW-0732">Signal</keyword>
<feature type="compositionally biased region" description="Polar residues" evidence="2">
    <location>
        <begin position="207"/>
        <end position="219"/>
    </location>
</feature>
<dbReference type="Pfam" id="PF18013">
    <property type="entry name" value="Phage_lysozyme2"/>
    <property type="match status" value="1"/>
</dbReference>
<dbReference type="RefSeq" id="WP_198475668.1">
    <property type="nucleotide sequence ID" value="NZ_JADGMQ010000003.1"/>
</dbReference>
<dbReference type="InterPro" id="IPR016047">
    <property type="entry name" value="M23ase_b-sheet_dom"/>
</dbReference>
<dbReference type="Gene3D" id="2.70.70.10">
    <property type="entry name" value="Glucose Permease (Domain IIA)"/>
    <property type="match status" value="1"/>
</dbReference>
<proteinExistence type="predicted"/>
<dbReference type="Gene3D" id="1.10.530.10">
    <property type="match status" value="1"/>
</dbReference>
<sequence>MSAAVRDAIVSYLADRGAPLHVAAAIAGNFSVETGGFSPKVLSGEKRGDNGKAAFLGQWRDGRLENLNRFAASRGEKVPSIPTQLDFMALELTPGSRYADPIASRKRDDIFSAPTIEQATEAFARHYERAGTPHMDRRQEAAQAAYQGFFESRTVNAPTPVARADAMRDAVVAAAQPAPLAEPREGYVSPLGPLGDRVVSNFGPRNAPQTPQGRGSSNHRGIDLTAGHGRGQVGYPAQAVAAGVITHAGPRGGYGNMVSVRHDDGTVSRYAHLQDVNPNIAVGTRIGQGSPIGTVGSTGKSQAPHLHFEMMDAQGRHINPSNVIDFAQNRSVPTPSPRTSNVPTIAHSGAPARAAQEQSMAALNRSQETPLISMAAAPVQSAMIPSLDLSSAPRIDVAQPAVQANAYAPAFNAPSAAPQTAREAFNIDDRINQAHSVSVPQLAGVADARVAQAHSVPSVAPQIADNRVAQAHAVGAPSARSAQDASMAALAAYQAERAPAQAFAAAAQTPIAQAAPVHAASVPAYASTPALGPTPTARPDNLATQIVANAVQPSAPVQSPSVHNYAPMPDHISSAPRTGGIFGDGGIFSPANVQNTAVGGLGGFAGGALGGALLGPVGALVGSAVGRHMAVDKFGARAPDPIAPLGIAEFNRLMAQNYTPGLAFPDAPNFDTIYHYSGDGPSYSDMAAISPGAADAISEGRGGLY</sequence>
<dbReference type="Proteomes" id="UP000601789">
    <property type="component" value="Unassembled WGS sequence"/>
</dbReference>
<evidence type="ECO:0000259" key="3">
    <source>
        <dbReference type="Pfam" id="PF01551"/>
    </source>
</evidence>
<evidence type="ECO:0000313" key="5">
    <source>
        <dbReference type="EMBL" id="MBI1620372.1"/>
    </source>
</evidence>
<comment type="caution">
    <text evidence="5">The sequence shown here is derived from an EMBL/GenBank/DDBJ whole genome shotgun (WGS) entry which is preliminary data.</text>
</comment>
<feature type="region of interest" description="Disordered" evidence="2">
    <location>
        <begin position="200"/>
        <end position="223"/>
    </location>
</feature>
<organism evidence="5 6">
    <name type="scientific">Aquamicrobium zhengzhouense</name>
    <dbReference type="NCBI Taxonomy" id="2781738"/>
    <lineage>
        <taxon>Bacteria</taxon>
        <taxon>Pseudomonadati</taxon>
        <taxon>Pseudomonadota</taxon>
        <taxon>Alphaproteobacteria</taxon>
        <taxon>Hyphomicrobiales</taxon>
        <taxon>Phyllobacteriaceae</taxon>
        <taxon>Aquamicrobium</taxon>
    </lineage>
</organism>
<accession>A0ABS0SD13</accession>
<evidence type="ECO:0000256" key="1">
    <source>
        <dbReference type="ARBA" id="ARBA00022729"/>
    </source>
</evidence>
<reference evidence="5 6" key="1">
    <citation type="submission" date="2020-10" db="EMBL/GenBank/DDBJ databases">
        <title>Aquamicrobium zhengzhouensis sp. nov., a exopolysaccharide producing bacterium isolated from farmland soil.</title>
        <authorList>
            <person name="Wang X."/>
        </authorList>
    </citation>
    <scope>NUCLEOTIDE SEQUENCE [LARGE SCALE GENOMIC DNA]</scope>
    <source>
        <strain evidence="6">cd-1</strain>
    </source>
</reference>
<evidence type="ECO:0000259" key="4">
    <source>
        <dbReference type="Pfam" id="PF18013"/>
    </source>
</evidence>